<keyword evidence="2" id="KW-1185">Reference proteome</keyword>
<feature type="non-terminal residue" evidence="1">
    <location>
        <position position="1"/>
    </location>
</feature>
<gene>
    <name evidence="1" type="ORF">PIB30_050986</name>
</gene>
<comment type="caution">
    <text evidence="1">The sequence shown here is derived from an EMBL/GenBank/DDBJ whole genome shotgun (WGS) entry which is preliminary data.</text>
</comment>
<protein>
    <submittedName>
        <fullName evidence="1">Uncharacterized protein</fullName>
    </submittedName>
</protein>
<dbReference type="InterPro" id="IPR055278">
    <property type="entry name" value="CDC48c"/>
</dbReference>
<name>A0ABU6SJB3_9FABA</name>
<evidence type="ECO:0000313" key="2">
    <source>
        <dbReference type="Proteomes" id="UP001341840"/>
    </source>
</evidence>
<dbReference type="PANTHER" id="PTHR48470">
    <property type="entry name" value="CELL DIVISION CONTROL PROTEIN 48 C ISOFORM 1"/>
    <property type="match status" value="1"/>
</dbReference>
<proteinExistence type="predicted"/>
<sequence>DKNTLAQAIANETGFPFYQISATELVSGVSARSTAGYVSADLVALVKAASNFATKRNISGRKCEHETSCLGDWWKEPWTLEDVDKLAYTISDFQVDQLLSA</sequence>
<organism evidence="1 2">
    <name type="scientific">Stylosanthes scabra</name>
    <dbReference type="NCBI Taxonomy" id="79078"/>
    <lineage>
        <taxon>Eukaryota</taxon>
        <taxon>Viridiplantae</taxon>
        <taxon>Streptophyta</taxon>
        <taxon>Embryophyta</taxon>
        <taxon>Tracheophyta</taxon>
        <taxon>Spermatophyta</taxon>
        <taxon>Magnoliopsida</taxon>
        <taxon>eudicotyledons</taxon>
        <taxon>Gunneridae</taxon>
        <taxon>Pentapetalae</taxon>
        <taxon>rosids</taxon>
        <taxon>fabids</taxon>
        <taxon>Fabales</taxon>
        <taxon>Fabaceae</taxon>
        <taxon>Papilionoideae</taxon>
        <taxon>50 kb inversion clade</taxon>
        <taxon>dalbergioids sensu lato</taxon>
        <taxon>Dalbergieae</taxon>
        <taxon>Pterocarpus clade</taxon>
        <taxon>Stylosanthes</taxon>
    </lineage>
</organism>
<evidence type="ECO:0000313" key="1">
    <source>
        <dbReference type="EMBL" id="MED6135893.1"/>
    </source>
</evidence>
<accession>A0ABU6SJB3</accession>
<dbReference type="Gene3D" id="1.10.8.60">
    <property type="match status" value="1"/>
</dbReference>
<dbReference type="EMBL" id="JASCZI010060771">
    <property type="protein sequence ID" value="MED6135893.1"/>
    <property type="molecule type" value="Genomic_DNA"/>
</dbReference>
<dbReference type="PANTHER" id="PTHR48470:SF1">
    <property type="entry name" value="CELL DIVISION CONTROL PROTEIN 48 C ISOFORM 1"/>
    <property type="match status" value="1"/>
</dbReference>
<reference evidence="1 2" key="1">
    <citation type="journal article" date="2023" name="Plants (Basel)">
        <title>Bridging the Gap: Combining Genomics and Transcriptomics Approaches to Understand Stylosanthes scabra, an Orphan Legume from the Brazilian Caatinga.</title>
        <authorList>
            <person name="Ferreira-Neto J.R.C."/>
            <person name="da Silva M.D."/>
            <person name="Binneck E."/>
            <person name="de Melo N.F."/>
            <person name="da Silva R.H."/>
            <person name="de Melo A.L.T.M."/>
            <person name="Pandolfi V."/>
            <person name="Bustamante F.O."/>
            <person name="Brasileiro-Vidal A.C."/>
            <person name="Benko-Iseppon A.M."/>
        </authorList>
    </citation>
    <scope>NUCLEOTIDE SEQUENCE [LARGE SCALE GENOMIC DNA]</scope>
    <source>
        <tissue evidence="1">Leaves</tissue>
    </source>
</reference>
<dbReference type="Proteomes" id="UP001341840">
    <property type="component" value="Unassembled WGS sequence"/>
</dbReference>